<accession>A0AAD5GU41</accession>
<reference evidence="1" key="1">
    <citation type="submission" date="2022-06" db="EMBL/GenBank/DDBJ databases">
        <title>Uncovering the hologenomic basis of an extraordinary plant invasion.</title>
        <authorList>
            <person name="Bieker V.C."/>
            <person name="Martin M.D."/>
            <person name="Gilbert T."/>
            <person name="Hodgins K."/>
            <person name="Battlay P."/>
            <person name="Petersen B."/>
            <person name="Wilson J."/>
        </authorList>
    </citation>
    <scope>NUCLEOTIDE SEQUENCE</scope>
    <source>
        <strain evidence="1">AA19_3_7</strain>
        <tissue evidence="1">Leaf</tissue>
    </source>
</reference>
<proteinExistence type="predicted"/>
<feature type="non-terminal residue" evidence="1">
    <location>
        <position position="153"/>
    </location>
</feature>
<organism evidence="1 2">
    <name type="scientific">Ambrosia artemisiifolia</name>
    <name type="common">Common ragweed</name>
    <dbReference type="NCBI Taxonomy" id="4212"/>
    <lineage>
        <taxon>Eukaryota</taxon>
        <taxon>Viridiplantae</taxon>
        <taxon>Streptophyta</taxon>
        <taxon>Embryophyta</taxon>
        <taxon>Tracheophyta</taxon>
        <taxon>Spermatophyta</taxon>
        <taxon>Magnoliopsida</taxon>
        <taxon>eudicotyledons</taxon>
        <taxon>Gunneridae</taxon>
        <taxon>Pentapetalae</taxon>
        <taxon>asterids</taxon>
        <taxon>campanulids</taxon>
        <taxon>Asterales</taxon>
        <taxon>Asteraceae</taxon>
        <taxon>Asteroideae</taxon>
        <taxon>Heliantheae alliance</taxon>
        <taxon>Heliantheae</taxon>
        <taxon>Ambrosia</taxon>
    </lineage>
</organism>
<name>A0AAD5GU41_AMBAR</name>
<evidence type="ECO:0000313" key="1">
    <source>
        <dbReference type="EMBL" id="KAI7755320.1"/>
    </source>
</evidence>
<feature type="non-terminal residue" evidence="1">
    <location>
        <position position="1"/>
    </location>
</feature>
<sequence>AYMLKYDSMHGWLRGKLNKILQSNALKWSLDKDKGCRVKNRVVAAGLGLGLGDQWSWRRPMVAEQELAKLDFLASVLGLVALTGVNSGAHSVVEEIKLLKEMQDRSGKSIKRSYFGVEQMMDGQWANEHTSKWIYLVNYNSYNATYKGLKALE</sequence>
<dbReference type="EMBL" id="JAMZMK010001292">
    <property type="protein sequence ID" value="KAI7755320.1"/>
    <property type="molecule type" value="Genomic_DNA"/>
</dbReference>
<gene>
    <name evidence="1" type="ORF">M8C21_030166</name>
</gene>
<dbReference type="AlphaFoldDB" id="A0AAD5GU41"/>
<protein>
    <submittedName>
        <fullName evidence="1">Uncharacterized protein</fullName>
    </submittedName>
</protein>
<keyword evidence="2" id="KW-1185">Reference proteome</keyword>
<dbReference type="Proteomes" id="UP001206925">
    <property type="component" value="Unassembled WGS sequence"/>
</dbReference>
<comment type="caution">
    <text evidence="1">The sequence shown here is derived from an EMBL/GenBank/DDBJ whole genome shotgun (WGS) entry which is preliminary data.</text>
</comment>
<evidence type="ECO:0000313" key="2">
    <source>
        <dbReference type="Proteomes" id="UP001206925"/>
    </source>
</evidence>